<gene>
    <name evidence="2" type="primary">faah2a</name>
    <name evidence="2" type="ORF">TNIN_466661</name>
</gene>
<dbReference type="SUPFAM" id="SSF75304">
    <property type="entry name" value="Amidase signature (AS) enzymes"/>
    <property type="match status" value="1"/>
</dbReference>
<accession>A0A8X7CKA2</accession>
<evidence type="ECO:0000313" key="2">
    <source>
        <dbReference type="EMBL" id="GFY68780.1"/>
    </source>
</evidence>
<dbReference type="PANTHER" id="PTHR43372">
    <property type="entry name" value="FATTY-ACID AMIDE HYDROLASE"/>
    <property type="match status" value="1"/>
</dbReference>
<reference evidence="2" key="1">
    <citation type="submission" date="2020-08" db="EMBL/GenBank/DDBJ databases">
        <title>Multicomponent nature underlies the extraordinary mechanical properties of spider dragline silk.</title>
        <authorList>
            <person name="Kono N."/>
            <person name="Nakamura H."/>
            <person name="Mori M."/>
            <person name="Yoshida Y."/>
            <person name="Ohtoshi R."/>
            <person name="Malay A.D."/>
            <person name="Moran D.A.P."/>
            <person name="Tomita M."/>
            <person name="Numata K."/>
            <person name="Arakawa K."/>
        </authorList>
    </citation>
    <scope>NUCLEOTIDE SEQUENCE</scope>
</reference>
<dbReference type="Gene3D" id="3.90.1300.10">
    <property type="entry name" value="Amidase signature (AS) domain"/>
    <property type="match status" value="1"/>
</dbReference>
<keyword evidence="2" id="KW-0378">Hydrolase</keyword>
<dbReference type="InterPro" id="IPR052739">
    <property type="entry name" value="FAAH2"/>
</dbReference>
<dbReference type="InterPro" id="IPR023631">
    <property type="entry name" value="Amidase_dom"/>
</dbReference>
<comment type="caution">
    <text evidence="2">The sequence shown here is derived from an EMBL/GenBank/DDBJ whole genome shotgun (WGS) entry which is preliminary data.</text>
</comment>
<keyword evidence="3" id="KW-1185">Reference proteome</keyword>
<dbReference type="Proteomes" id="UP000886998">
    <property type="component" value="Unassembled WGS sequence"/>
</dbReference>
<dbReference type="GO" id="GO:0016787">
    <property type="term" value="F:hydrolase activity"/>
    <property type="evidence" value="ECO:0007669"/>
    <property type="project" value="UniProtKB-KW"/>
</dbReference>
<dbReference type="EMBL" id="BMAV01017250">
    <property type="protein sequence ID" value="GFY68780.1"/>
    <property type="molecule type" value="Genomic_DNA"/>
</dbReference>
<evidence type="ECO:0000259" key="1">
    <source>
        <dbReference type="Pfam" id="PF01425"/>
    </source>
</evidence>
<dbReference type="AlphaFoldDB" id="A0A8X7CKA2"/>
<protein>
    <submittedName>
        <fullName evidence="2">Fatty-acid amide hydrolase 2-A</fullName>
    </submittedName>
</protein>
<dbReference type="Pfam" id="PF01425">
    <property type="entry name" value="Amidase"/>
    <property type="match status" value="1"/>
</dbReference>
<dbReference type="PANTHER" id="PTHR43372:SF4">
    <property type="entry name" value="FATTY-ACID AMIDE HYDROLASE 2"/>
    <property type="match status" value="1"/>
</dbReference>
<dbReference type="GO" id="GO:0012505">
    <property type="term" value="C:endomembrane system"/>
    <property type="evidence" value="ECO:0007669"/>
    <property type="project" value="TreeGrafter"/>
</dbReference>
<name>A0A8X7CKA2_9ARAC</name>
<dbReference type="InterPro" id="IPR036928">
    <property type="entry name" value="AS_sf"/>
</dbReference>
<dbReference type="OrthoDB" id="6434188at2759"/>
<evidence type="ECO:0000313" key="3">
    <source>
        <dbReference type="Proteomes" id="UP000886998"/>
    </source>
</evidence>
<sequence>LKCEDVIEAYIDRISVVEPYINATVERSIDVALKEAREVDSLIASGKYTKEQLAAEKPLLGVPFSVKLFLNVKVVALKQVLCLIGYLNTAGCRCFENMRATNDAECVRLFKEAGAIVIATTNVPEFGMNTETVNYLHGRTKNPYDTNRGCGGSSGGESSLIGAGGSVIGLGNDILGSVRIPTHFCGIYGHKSTHDLVPNKGTCPPDRFEKMQGAYNILEAGPMCRYAEDLITTMRVLAVGDEEIRRKIGQPVDFKKLKVLYLTEIGMYLMCPIRKDLTEAMKNVGSYFSTRYGVEYKEIKLPFLRKVTKCFISELQQLIPNASSGFLDGIGRPLNKKWDLIKSVFGKSVLSFNINMIMNFADFPLVYRKSENSYYNKMWQEVVQCFDDLLDENTVLLLPSFPTTALYHHEMIFYCLPCCPYAGLFNLLGLPATQCQIGYDSEGLPYGVQIIGRKNNDNLTISCAVELEKAFGGWRSPGKV</sequence>
<proteinExistence type="predicted"/>
<feature type="non-terminal residue" evidence="2">
    <location>
        <position position="1"/>
    </location>
</feature>
<feature type="domain" description="Amidase" evidence="1">
    <location>
        <begin position="5"/>
        <end position="460"/>
    </location>
</feature>
<organism evidence="2 3">
    <name type="scientific">Trichonephila inaurata madagascariensis</name>
    <dbReference type="NCBI Taxonomy" id="2747483"/>
    <lineage>
        <taxon>Eukaryota</taxon>
        <taxon>Metazoa</taxon>
        <taxon>Ecdysozoa</taxon>
        <taxon>Arthropoda</taxon>
        <taxon>Chelicerata</taxon>
        <taxon>Arachnida</taxon>
        <taxon>Araneae</taxon>
        <taxon>Araneomorphae</taxon>
        <taxon>Entelegynae</taxon>
        <taxon>Araneoidea</taxon>
        <taxon>Nephilidae</taxon>
        <taxon>Trichonephila</taxon>
        <taxon>Trichonephila inaurata</taxon>
    </lineage>
</organism>